<comment type="caution">
    <text evidence="3">The sequence shown here is derived from an EMBL/GenBank/DDBJ whole genome shotgun (WGS) entry which is preliminary data.</text>
</comment>
<keyword evidence="1" id="KW-1133">Transmembrane helix</keyword>
<sequence>MLLLVVVLTIPVQSLAEELMFRGAIMPALASWVRPVAPALVFGVLASSPVFALSHFAFDPWQIAYYAFLGVCFAAMAVISRGLETSIALHIANNALTSILNVLFAGGGALVLDRSAVPGGPHLLVPVPFFLAALAFVWWRERRGPVAGAAAR</sequence>
<evidence type="ECO:0000256" key="1">
    <source>
        <dbReference type="SAM" id="Phobius"/>
    </source>
</evidence>
<evidence type="ECO:0000313" key="4">
    <source>
        <dbReference type="Proteomes" id="UP001500483"/>
    </source>
</evidence>
<accession>A0ABP6RWZ5</accession>
<protein>
    <recommendedName>
        <fullName evidence="2">CAAX prenyl protease 2/Lysostaphin resistance protein A-like domain-containing protein</fullName>
    </recommendedName>
</protein>
<feature type="domain" description="CAAX prenyl protease 2/Lysostaphin resistance protein A-like" evidence="2">
    <location>
        <begin position="2"/>
        <end position="96"/>
    </location>
</feature>
<name>A0ABP6RWZ5_9PSEU</name>
<dbReference type="EMBL" id="BAAAYK010000038">
    <property type="protein sequence ID" value="GAA3362261.1"/>
    <property type="molecule type" value="Genomic_DNA"/>
</dbReference>
<feature type="transmembrane region" description="Helical" evidence="1">
    <location>
        <begin position="123"/>
        <end position="139"/>
    </location>
</feature>
<dbReference type="RefSeq" id="WP_344929732.1">
    <property type="nucleotide sequence ID" value="NZ_BAAAYK010000038.1"/>
</dbReference>
<dbReference type="Proteomes" id="UP001500483">
    <property type="component" value="Unassembled WGS sequence"/>
</dbReference>
<organism evidence="3 4">
    <name type="scientific">Saccharopolyspora gregorii</name>
    <dbReference type="NCBI Taxonomy" id="33914"/>
    <lineage>
        <taxon>Bacteria</taxon>
        <taxon>Bacillati</taxon>
        <taxon>Actinomycetota</taxon>
        <taxon>Actinomycetes</taxon>
        <taxon>Pseudonocardiales</taxon>
        <taxon>Pseudonocardiaceae</taxon>
        <taxon>Saccharopolyspora</taxon>
    </lineage>
</organism>
<feature type="transmembrane region" description="Helical" evidence="1">
    <location>
        <begin position="87"/>
        <end position="111"/>
    </location>
</feature>
<reference evidence="4" key="1">
    <citation type="journal article" date="2019" name="Int. J. Syst. Evol. Microbiol.">
        <title>The Global Catalogue of Microorganisms (GCM) 10K type strain sequencing project: providing services to taxonomists for standard genome sequencing and annotation.</title>
        <authorList>
            <consortium name="The Broad Institute Genomics Platform"/>
            <consortium name="The Broad Institute Genome Sequencing Center for Infectious Disease"/>
            <person name="Wu L."/>
            <person name="Ma J."/>
        </authorList>
    </citation>
    <scope>NUCLEOTIDE SEQUENCE [LARGE SCALE GENOMIC DNA]</scope>
    <source>
        <strain evidence="4">JCM 9687</strain>
    </source>
</reference>
<dbReference type="InterPro" id="IPR003675">
    <property type="entry name" value="Rce1/LyrA-like_dom"/>
</dbReference>
<feature type="transmembrane region" description="Helical" evidence="1">
    <location>
        <begin position="32"/>
        <end position="51"/>
    </location>
</feature>
<proteinExistence type="predicted"/>
<keyword evidence="4" id="KW-1185">Reference proteome</keyword>
<dbReference type="Pfam" id="PF02517">
    <property type="entry name" value="Rce1-like"/>
    <property type="match status" value="1"/>
</dbReference>
<feature type="transmembrane region" description="Helical" evidence="1">
    <location>
        <begin position="63"/>
        <end position="81"/>
    </location>
</feature>
<evidence type="ECO:0000259" key="2">
    <source>
        <dbReference type="Pfam" id="PF02517"/>
    </source>
</evidence>
<keyword evidence="1" id="KW-0812">Transmembrane</keyword>
<evidence type="ECO:0000313" key="3">
    <source>
        <dbReference type="EMBL" id="GAA3362261.1"/>
    </source>
</evidence>
<keyword evidence="1" id="KW-0472">Membrane</keyword>
<gene>
    <name evidence="3" type="ORF">GCM10020366_49490</name>
</gene>